<evidence type="ECO:0000313" key="5">
    <source>
        <dbReference type="EMBL" id="SFV78776.1"/>
    </source>
</evidence>
<evidence type="ECO:0000256" key="2">
    <source>
        <dbReference type="ARBA" id="ARBA00022884"/>
    </source>
</evidence>
<dbReference type="InterPro" id="IPR050188">
    <property type="entry name" value="RluA_PseudoU_synthase"/>
</dbReference>
<keyword evidence="2" id="KW-0694">RNA-binding</keyword>
<dbReference type="GO" id="GO:0000455">
    <property type="term" value="P:enzyme-directed rRNA pseudouridine synthesis"/>
    <property type="evidence" value="ECO:0007669"/>
    <property type="project" value="TreeGrafter"/>
</dbReference>
<dbReference type="InterPro" id="IPR020103">
    <property type="entry name" value="PsdUridine_synth_cat_dom_sf"/>
</dbReference>
<dbReference type="PROSITE" id="PS01129">
    <property type="entry name" value="PSI_RLU"/>
    <property type="match status" value="1"/>
</dbReference>
<dbReference type="InterPro" id="IPR002942">
    <property type="entry name" value="S4_RNA-bd"/>
</dbReference>
<evidence type="ECO:0000256" key="3">
    <source>
        <dbReference type="ARBA" id="ARBA00023235"/>
    </source>
</evidence>
<dbReference type="PANTHER" id="PTHR21600:SF44">
    <property type="entry name" value="RIBOSOMAL LARGE SUBUNIT PSEUDOURIDINE SYNTHASE D"/>
    <property type="match status" value="1"/>
</dbReference>
<dbReference type="Gene3D" id="3.30.2350.10">
    <property type="entry name" value="Pseudouridine synthase"/>
    <property type="match status" value="1"/>
</dbReference>
<dbReference type="GO" id="GO:0003723">
    <property type="term" value="F:RNA binding"/>
    <property type="evidence" value="ECO:0007669"/>
    <property type="project" value="UniProtKB-KW"/>
</dbReference>
<name>A0A1W1DCX7_9ZZZZ</name>
<dbReference type="GO" id="GO:0009982">
    <property type="term" value="F:pseudouridine synthase activity"/>
    <property type="evidence" value="ECO:0007669"/>
    <property type="project" value="InterPro"/>
</dbReference>
<dbReference type="FunFam" id="3.30.2350.10:FF:000006">
    <property type="entry name" value="Pseudouridine synthase"/>
    <property type="match status" value="1"/>
</dbReference>
<organism evidence="5">
    <name type="scientific">hydrothermal vent metagenome</name>
    <dbReference type="NCBI Taxonomy" id="652676"/>
    <lineage>
        <taxon>unclassified sequences</taxon>
        <taxon>metagenomes</taxon>
        <taxon>ecological metagenomes</taxon>
    </lineage>
</organism>
<keyword evidence="5" id="KW-0456">Lyase</keyword>
<feature type="domain" description="RNA-binding S4" evidence="4">
    <location>
        <begin position="26"/>
        <end position="90"/>
    </location>
</feature>
<proteinExistence type="inferred from homology"/>
<dbReference type="InterPro" id="IPR006145">
    <property type="entry name" value="PsdUridine_synth_RsuA/RluA"/>
</dbReference>
<dbReference type="Pfam" id="PF01479">
    <property type="entry name" value="S4"/>
    <property type="match status" value="1"/>
</dbReference>
<dbReference type="CDD" id="cd02869">
    <property type="entry name" value="PseudoU_synth_RluA_like"/>
    <property type="match status" value="1"/>
</dbReference>
<dbReference type="SUPFAM" id="SSF55174">
    <property type="entry name" value="Alpha-L RNA-binding motif"/>
    <property type="match status" value="1"/>
</dbReference>
<dbReference type="Gene3D" id="3.10.290.10">
    <property type="entry name" value="RNA-binding S4 domain"/>
    <property type="match status" value="1"/>
</dbReference>
<keyword evidence="3" id="KW-0413">Isomerase</keyword>
<dbReference type="PROSITE" id="PS50889">
    <property type="entry name" value="S4"/>
    <property type="match status" value="1"/>
</dbReference>
<dbReference type="EMBL" id="FPHS01000022">
    <property type="protein sequence ID" value="SFV78776.1"/>
    <property type="molecule type" value="Genomic_DNA"/>
</dbReference>
<dbReference type="SUPFAM" id="SSF55120">
    <property type="entry name" value="Pseudouridine synthase"/>
    <property type="match status" value="1"/>
</dbReference>
<comment type="similarity">
    <text evidence="1">Belongs to the pseudouridine synthase RluA family.</text>
</comment>
<dbReference type="CDD" id="cd00165">
    <property type="entry name" value="S4"/>
    <property type="match status" value="1"/>
</dbReference>
<dbReference type="InterPro" id="IPR036986">
    <property type="entry name" value="S4_RNA-bd_sf"/>
</dbReference>
<reference evidence="5" key="1">
    <citation type="submission" date="2016-10" db="EMBL/GenBank/DDBJ databases">
        <authorList>
            <person name="de Groot N.N."/>
        </authorList>
    </citation>
    <scope>NUCLEOTIDE SEQUENCE</scope>
</reference>
<dbReference type="PANTHER" id="PTHR21600">
    <property type="entry name" value="MITOCHONDRIAL RNA PSEUDOURIDINE SYNTHASE"/>
    <property type="match status" value="1"/>
</dbReference>
<sequence length="327" mass="36281">MSFLLPVKYPLMSLLNIIIPDRLIGQRIDAAIAQMLPDYSRSKITTWVRSGGALINGKSFKPKEKVLGGEIVALSIKAKKTNEWKAEDISLDVVYEDDDIIVINKPVGLVTHPGAGNWTGTLANGLLHYDPSLATLDRAGIVHRLDKNTSGLMVVARSELAQKNLVEQLQTHAVAREYSAIVYGHMISGGTVDAPIGRDPKDRIRQAVVEEGEGKDAVTHYRVIDRFGHHTHVKCILETGRTHQIRVHMSHIDHPLIADPMYGGKIRFPKKADESLKDALKSFKRQALHAKKLTLTHPISGETMSWKAPLPQDLQDLLQTLKTFDPV</sequence>
<gene>
    <name evidence="5" type="ORF">MNB_SUP05-11-429</name>
</gene>
<dbReference type="AlphaFoldDB" id="A0A1W1DCX7"/>
<dbReference type="InterPro" id="IPR006225">
    <property type="entry name" value="PsdUridine_synth_RluC/D"/>
</dbReference>
<dbReference type="InterPro" id="IPR006224">
    <property type="entry name" value="PsdUridine_synth_RluA-like_CS"/>
</dbReference>
<dbReference type="NCBIfam" id="NF008385">
    <property type="entry name" value="PRK11180.1"/>
    <property type="match status" value="1"/>
</dbReference>
<evidence type="ECO:0000259" key="4">
    <source>
        <dbReference type="SMART" id="SM00363"/>
    </source>
</evidence>
<dbReference type="Pfam" id="PF00849">
    <property type="entry name" value="PseudoU_synth_2"/>
    <property type="match status" value="1"/>
</dbReference>
<protein>
    <submittedName>
        <fullName evidence="5">Ribosomal large subunit pseudouridine synthase D</fullName>
        <ecNumber evidence="5">4.2.1.70</ecNumber>
    </submittedName>
</protein>
<dbReference type="NCBIfam" id="TIGR00005">
    <property type="entry name" value="rluA_subfam"/>
    <property type="match status" value="1"/>
</dbReference>
<evidence type="ECO:0000256" key="1">
    <source>
        <dbReference type="ARBA" id="ARBA00010876"/>
    </source>
</evidence>
<dbReference type="SMART" id="SM00363">
    <property type="entry name" value="S4"/>
    <property type="match status" value="1"/>
</dbReference>
<accession>A0A1W1DCX7</accession>
<dbReference type="EC" id="4.2.1.70" evidence="5"/>
<dbReference type="GO" id="GO:0004730">
    <property type="term" value="F:pseudouridylate synthase activity"/>
    <property type="evidence" value="ECO:0007669"/>
    <property type="project" value="UniProtKB-EC"/>
</dbReference>